<evidence type="ECO:0000256" key="1">
    <source>
        <dbReference type="ARBA" id="ARBA00001954"/>
    </source>
</evidence>
<evidence type="ECO:0000313" key="6">
    <source>
        <dbReference type="Proteomes" id="UP000469545"/>
    </source>
</evidence>
<sequence length="308" mass="33645">MVRLENWTPLEMDPGGVGGPEELVQRLTELGPQELTGLLAEEKALVFRGFDITAETLPDVLAPLLATGSGPDAGSRAPAVHAVWHTRTGRPDTTVWPFHKMSAAHAWPTRLALYCDTAPLTGGASVVVDSAGWLAALDPALLERLAPGVRYVRYFHDGSGIGESWQSAFGTDRREQVELFLDATGYEWSWRADGGIQVSRVLPATVRHPVTGTEMWFNQIHRWHPAGSGHREALARVLPEGRLPWNVTFADGSSIPGRTVTEICCRGFAMAVDIPWNRGDLLLLDNVSLAHGRRPFTGTRRVCVAMSD</sequence>
<keyword evidence="6" id="KW-1185">Reference proteome</keyword>
<proteinExistence type="predicted"/>
<dbReference type="EMBL" id="JAAGMB010000649">
    <property type="protein sequence ID" value="NEB20541.1"/>
    <property type="molecule type" value="Genomic_DNA"/>
</dbReference>
<dbReference type="InterPro" id="IPR050411">
    <property type="entry name" value="AlphaKG_dependent_hydroxylases"/>
</dbReference>
<dbReference type="SUPFAM" id="SSF51197">
    <property type="entry name" value="Clavaminate synthase-like"/>
    <property type="match status" value="1"/>
</dbReference>
<feature type="domain" description="TauD/TfdA-like" evidence="4">
    <location>
        <begin position="30"/>
        <end position="304"/>
    </location>
</feature>
<dbReference type="Gene3D" id="3.60.130.10">
    <property type="entry name" value="Clavaminate synthase-like"/>
    <property type="match status" value="1"/>
</dbReference>
<evidence type="ECO:0000313" key="5">
    <source>
        <dbReference type="EMBL" id="NEB20541.1"/>
    </source>
</evidence>
<accession>A0A6N9URS1</accession>
<evidence type="ECO:0000256" key="2">
    <source>
        <dbReference type="ARBA" id="ARBA00023002"/>
    </source>
</evidence>
<dbReference type="Pfam" id="PF02668">
    <property type="entry name" value="TauD"/>
    <property type="match status" value="1"/>
</dbReference>
<dbReference type="InterPro" id="IPR042098">
    <property type="entry name" value="TauD-like_sf"/>
</dbReference>
<name>A0A6N9URS1_9ACTN</name>
<evidence type="ECO:0000256" key="3">
    <source>
        <dbReference type="ARBA" id="ARBA00023004"/>
    </source>
</evidence>
<dbReference type="InterPro" id="IPR003819">
    <property type="entry name" value="TauD/TfdA-like"/>
</dbReference>
<comment type="cofactor">
    <cofactor evidence="1">
        <name>Fe(2+)</name>
        <dbReference type="ChEBI" id="CHEBI:29033"/>
    </cofactor>
</comment>
<dbReference type="PANTHER" id="PTHR10696:SF21">
    <property type="entry name" value="TAUD_TFDA-LIKE DOMAIN-CONTAINING PROTEIN"/>
    <property type="match status" value="1"/>
</dbReference>
<reference evidence="5 6" key="1">
    <citation type="submission" date="2020-01" db="EMBL/GenBank/DDBJ databases">
        <title>Insect and environment-associated Actinomycetes.</title>
        <authorList>
            <person name="Currrie C."/>
            <person name="Chevrette M."/>
            <person name="Carlson C."/>
            <person name="Stubbendieck R."/>
            <person name="Wendt-Pienkowski E."/>
        </authorList>
    </citation>
    <scope>NUCLEOTIDE SEQUENCE [LARGE SCALE GENOMIC DNA]</scope>
    <source>
        <strain evidence="5 6">SID14172</strain>
    </source>
</reference>
<dbReference type="PANTHER" id="PTHR10696">
    <property type="entry name" value="GAMMA-BUTYROBETAINE HYDROXYLASE-RELATED"/>
    <property type="match status" value="1"/>
</dbReference>
<protein>
    <recommendedName>
        <fullName evidence="4">TauD/TfdA-like domain-containing protein</fullName>
    </recommendedName>
</protein>
<keyword evidence="2" id="KW-0560">Oxidoreductase</keyword>
<organism evidence="5 6">
    <name type="scientific">Streptomyces coelicoflavus</name>
    <dbReference type="NCBI Taxonomy" id="285562"/>
    <lineage>
        <taxon>Bacteria</taxon>
        <taxon>Bacillati</taxon>
        <taxon>Actinomycetota</taxon>
        <taxon>Actinomycetes</taxon>
        <taxon>Kitasatosporales</taxon>
        <taxon>Streptomycetaceae</taxon>
        <taxon>Streptomyces</taxon>
    </lineage>
</organism>
<evidence type="ECO:0000259" key="4">
    <source>
        <dbReference type="Pfam" id="PF02668"/>
    </source>
</evidence>
<dbReference type="RefSeq" id="WP_108987364.1">
    <property type="nucleotide sequence ID" value="NZ_BEWB01000003.1"/>
</dbReference>
<comment type="caution">
    <text evidence="5">The sequence shown here is derived from an EMBL/GenBank/DDBJ whole genome shotgun (WGS) entry which is preliminary data.</text>
</comment>
<dbReference type="AlphaFoldDB" id="A0A6N9URS1"/>
<dbReference type="Proteomes" id="UP000469545">
    <property type="component" value="Unassembled WGS sequence"/>
</dbReference>
<dbReference type="GO" id="GO:0016491">
    <property type="term" value="F:oxidoreductase activity"/>
    <property type="evidence" value="ECO:0007669"/>
    <property type="project" value="UniProtKB-KW"/>
</dbReference>
<gene>
    <name evidence="5" type="ORF">G3I46_29275</name>
</gene>
<keyword evidence="3" id="KW-0408">Iron</keyword>